<dbReference type="PANTHER" id="PTHR11804">
    <property type="entry name" value="PROTEASE M3 THIMET OLIGOPEPTIDASE-RELATED"/>
    <property type="match status" value="1"/>
</dbReference>
<feature type="domain" description="Peptidase M3A/M3B catalytic" evidence="8">
    <location>
        <begin position="223"/>
        <end position="313"/>
    </location>
</feature>
<dbReference type="InterPro" id="IPR024077">
    <property type="entry name" value="Neurolysin/TOP_dom2"/>
</dbReference>
<comment type="cofactor">
    <cofactor evidence="7">
        <name>Zn(2+)</name>
        <dbReference type="ChEBI" id="CHEBI:29105"/>
    </cofactor>
    <text evidence="7">Binds 1 zinc ion.</text>
</comment>
<comment type="similarity">
    <text evidence="1 7">Belongs to the peptidase M3 family.</text>
</comment>
<evidence type="ECO:0000256" key="7">
    <source>
        <dbReference type="RuleBase" id="RU003435"/>
    </source>
</evidence>
<evidence type="ECO:0000313" key="10">
    <source>
        <dbReference type="Proteomes" id="UP000256645"/>
    </source>
</evidence>
<organism evidence="9 10">
    <name type="scientific">Coleophoma cylindrospora</name>
    <dbReference type="NCBI Taxonomy" id="1849047"/>
    <lineage>
        <taxon>Eukaryota</taxon>
        <taxon>Fungi</taxon>
        <taxon>Dikarya</taxon>
        <taxon>Ascomycota</taxon>
        <taxon>Pezizomycotina</taxon>
        <taxon>Leotiomycetes</taxon>
        <taxon>Helotiales</taxon>
        <taxon>Dermateaceae</taxon>
        <taxon>Coleophoma</taxon>
    </lineage>
</organism>
<dbReference type="Gene3D" id="1.10.1370.10">
    <property type="entry name" value="Neurolysin, domain 3"/>
    <property type="match status" value="1"/>
</dbReference>
<evidence type="ECO:0000256" key="5">
    <source>
        <dbReference type="ARBA" id="ARBA00022833"/>
    </source>
</evidence>
<keyword evidence="4 7" id="KW-0378">Hydrolase</keyword>
<dbReference type="InterPro" id="IPR001567">
    <property type="entry name" value="Pept_M3A_M3B_dom"/>
</dbReference>
<dbReference type="GO" id="GO:0046872">
    <property type="term" value="F:metal ion binding"/>
    <property type="evidence" value="ECO:0007669"/>
    <property type="project" value="UniProtKB-UniRule"/>
</dbReference>
<evidence type="ECO:0000256" key="6">
    <source>
        <dbReference type="ARBA" id="ARBA00023049"/>
    </source>
</evidence>
<evidence type="ECO:0000256" key="3">
    <source>
        <dbReference type="ARBA" id="ARBA00022723"/>
    </source>
</evidence>
<evidence type="ECO:0000259" key="8">
    <source>
        <dbReference type="Pfam" id="PF01432"/>
    </source>
</evidence>
<keyword evidence="5 7" id="KW-0862">Zinc</keyword>
<dbReference type="GO" id="GO:0006508">
    <property type="term" value="P:proteolysis"/>
    <property type="evidence" value="ECO:0007669"/>
    <property type="project" value="UniProtKB-KW"/>
</dbReference>
<gene>
    <name evidence="9" type="ORF">BP6252_04083</name>
</gene>
<dbReference type="EMBL" id="PDLM01000004">
    <property type="protein sequence ID" value="RDW79445.1"/>
    <property type="molecule type" value="Genomic_DNA"/>
</dbReference>
<dbReference type="GO" id="GO:0004222">
    <property type="term" value="F:metalloendopeptidase activity"/>
    <property type="evidence" value="ECO:0007669"/>
    <property type="project" value="InterPro"/>
</dbReference>
<keyword evidence="6 7" id="KW-0482">Metalloprotease</keyword>
<dbReference type="AlphaFoldDB" id="A0A3D8RZI1"/>
<dbReference type="InterPro" id="IPR045090">
    <property type="entry name" value="Pept_M3A_M3B"/>
</dbReference>
<reference evidence="9 10" key="1">
    <citation type="journal article" date="2018" name="IMA Fungus">
        <title>IMA Genome-F 9: Draft genome sequence of Annulohypoxylon stygium, Aspergillus mulundensis, Berkeleyomyces basicola (syn. Thielaviopsis basicola), Ceratocystis smalleyi, two Cercospora beticola strains, Coleophoma cylindrospora, Fusarium fracticaudum, Phialophora cf. hyalina, and Morchella septimelata.</title>
        <authorList>
            <person name="Wingfield B.D."/>
            <person name="Bills G.F."/>
            <person name="Dong Y."/>
            <person name="Huang W."/>
            <person name="Nel W.J."/>
            <person name="Swalarsk-Parry B.S."/>
            <person name="Vaghefi N."/>
            <person name="Wilken P.M."/>
            <person name="An Z."/>
            <person name="de Beer Z.W."/>
            <person name="De Vos L."/>
            <person name="Chen L."/>
            <person name="Duong T.A."/>
            <person name="Gao Y."/>
            <person name="Hammerbacher A."/>
            <person name="Kikkert J.R."/>
            <person name="Li Y."/>
            <person name="Li H."/>
            <person name="Li K."/>
            <person name="Li Q."/>
            <person name="Liu X."/>
            <person name="Ma X."/>
            <person name="Naidoo K."/>
            <person name="Pethybridge S.J."/>
            <person name="Sun J."/>
            <person name="Steenkamp E.T."/>
            <person name="van der Nest M.A."/>
            <person name="van Wyk S."/>
            <person name="Wingfield M.J."/>
            <person name="Xiong C."/>
            <person name="Yue Q."/>
            <person name="Zhang X."/>
        </authorList>
    </citation>
    <scope>NUCLEOTIDE SEQUENCE [LARGE SCALE GENOMIC DNA]</scope>
    <source>
        <strain evidence="9 10">BP6252</strain>
    </source>
</reference>
<name>A0A3D8RZI1_9HELO</name>
<dbReference type="GO" id="GO:0006518">
    <property type="term" value="P:peptide metabolic process"/>
    <property type="evidence" value="ECO:0007669"/>
    <property type="project" value="TreeGrafter"/>
</dbReference>
<evidence type="ECO:0000256" key="4">
    <source>
        <dbReference type="ARBA" id="ARBA00022801"/>
    </source>
</evidence>
<comment type="caution">
    <text evidence="9">The sequence shown here is derived from an EMBL/GenBank/DDBJ whole genome shotgun (WGS) entry which is preliminary data.</text>
</comment>
<dbReference type="SUPFAM" id="SSF55486">
    <property type="entry name" value="Metalloproteases ('zincins'), catalytic domain"/>
    <property type="match status" value="1"/>
</dbReference>
<keyword evidence="10" id="KW-1185">Reference proteome</keyword>
<dbReference type="Gene3D" id="1.20.1050.40">
    <property type="entry name" value="Endopeptidase. Chain P, domain 1"/>
    <property type="match status" value="1"/>
</dbReference>
<dbReference type="Pfam" id="PF01432">
    <property type="entry name" value="Peptidase_M3"/>
    <property type="match status" value="1"/>
</dbReference>
<protein>
    <recommendedName>
        <fullName evidence="8">Peptidase M3A/M3B catalytic domain-containing protein</fullName>
    </recommendedName>
</protein>
<dbReference type="Proteomes" id="UP000256645">
    <property type="component" value="Unassembled WGS sequence"/>
</dbReference>
<proteinExistence type="inferred from homology"/>
<evidence type="ECO:0000256" key="1">
    <source>
        <dbReference type="ARBA" id="ARBA00006040"/>
    </source>
</evidence>
<evidence type="ECO:0000313" key="9">
    <source>
        <dbReference type="EMBL" id="RDW79445.1"/>
    </source>
</evidence>
<keyword evidence="2 7" id="KW-0645">Protease</keyword>
<dbReference type="GO" id="GO:0005758">
    <property type="term" value="C:mitochondrial intermembrane space"/>
    <property type="evidence" value="ECO:0007669"/>
    <property type="project" value="TreeGrafter"/>
</dbReference>
<keyword evidence="3 7" id="KW-0479">Metal-binding</keyword>
<sequence>MTSISPRKEPQAPATLITTPAAILQETQTLIQRARQEQDKILQNIQPSIATFGNVLLPLAHIENAVALRTGILTLYEDVPTNSSLTSASCEARKIIDEFDAETARHQGLYELVRAVWQKNEELDPESHYLLEKIYRRFLGNGLHVRDEVHQARLKEIDGRIREVKMETQRNRKAEHGSLWFTLQELEGAPDDLLSALQTGQGDNEGKVELFFSNSDHTDIISYVRSGEIRKRFSIAGSNKYSENEALLKELVVLRDEAARIRGYPIHAAFRLEDRMAKNPETVDSFLDALRSRLAVKGREELEDLKRVKQTDLESRG</sequence>
<accession>A0A3D8RZI1</accession>
<dbReference type="PANTHER" id="PTHR11804:SF84">
    <property type="entry name" value="SACCHAROLYSIN"/>
    <property type="match status" value="1"/>
</dbReference>
<dbReference type="OrthoDB" id="534666at2759"/>
<dbReference type="InterPro" id="IPR024080">
    <property type="entry name" value="Neurolysin/TOP_N"/>
</dbReference>
<evidence type="ECO:0000256" key="2">
    <source>
        <dbReference type="ARBA" id="ARBA00022670"/>
    </source>
</evidence>